<dbReference type="AlphaFoldDB" id="A0AAP0MWH7"/>
<proteinExistence type="predicted"/>
<name>A0AAP0MWH7_9ROSI</name>
<dbReference type="EMBL" id="JBCGBO010000002">
    <property type="protein sequence ID" value="KAK9221642.1"/>
    <property type="molecule type" value="Genomic_DNA"/>
</dbReference>
<keyword evidence="3" id="KW-1185">Reference proteome</keyword>
<evidence type="ECO:0000313" key="3">
    <source>
        <dbReference type="Proteomes" id="UP001428341"/>
    </source>
</evidence>
<dbReference type="Pfam" id="PF03732">
    <property type="entry name" value="Retrotrans_gag"/>
    <property type="match status" value="1"/>
</dbReference>
<dbReference type="Proteomes" id="UP001428341">
    <property type="component" value="Unassembled WGS sequence"/>
</dbReference>
<organism evidence="2 3">
    <name type="scientific">Citrus x changshan-huyou</name>
    <dbReference type="NCBI Taxonomy" id="2935761"/>
    <lineage>
        <taxon>Eukaryota</taxon>
        <taxon>Viridiplantae</taxon>
        <taxon>Streptophyta</taxon>
        <taxon>Embryophyta</taxon>
        <taxon>Tracheophyta</taxon>
        <taxon>Spermatophyta</taxon>
        <taxon>Magnoliopsida</taxon>
        <taxon>eudicotyledons</taxon>
        <taxon>Gunneridae</taxon>
        <taxon>Pentapetalae</taxon>
        <taxon>rosids</taxon>
        <taxon>malvids</taxon>
        <taxon>Sapindales</taxon>
        <taxon>Rutaceae</taxon>
        <taxon>Aurantioideae</taxon>
        <taxon>Citrus</taxon>
    </lineage>
</organism>
<reference evidence="2 3" key="1">
    <citation type="submission" date="2024-05" db="EMBL/GenBank/DDBJ databases">
        <title>Haplotype-resolved chromosome-level genome assembly of Huyou (Citrus changshanensis).</title>
        <authorList>
            <person name="Miao C."/>
            <person name="Chen W."/>
            <person name="Wu Y."/>
            <person name="Wang L."/>
            <person name="Zhao S."/>
            <person name="Grierson D."/>
            <person name="Xu C."/>
            <person name="Chen K."/>
        </authorList>
    </citation>
    <scope>NUCLEOTIDE SEQUENCE [LARGE SCALE GENOMIC DNA]</scope>
    <source>
        <strain evidence="2">01-14</strain>
        <tissue evidence="2">Leaf</tissue>
    </source>
</reference>
<evidence type="ECO:0000259" key="1">
    <source>
        <dbReference type="Pfam" id="PF03732"/>
    </source>
</evidence>
<gene>
    <name evidence="2" type="ORF">WN944_010069</name>
</gene>
<feature type="domain" description="Retrotransposon gag" evidence="1">
    <location>
        <begin position="7"/>
        <end position="96"/>
    </location>
</feature>
<comment type="caution">
    <text evidence="2">The sequence shown here is derived from an EMBL/GenBank/DDBJ whole genome shotgun (WGS) entry which is preliminary data.</text>
</comment>
<accession>A0AAP0MWH7</accession>
<sequence length="188" mass="21356">MEEHQVQLASFHLKRTALQWFRWLVKTKGPASWAEFTRALLKRFRPTELDDASKACSNQSKKTTVLAYQEEFERLSQMAQDVPESFLIGSFVGGFKDKIRLELQIQKPQSLSTAIGLVRLIEKKCNLCNQPSKIQSTTPQGLLGSQPSNSTPSTFKRLIPSEVKERKDCGLCYYCDGKYSPSQSRCKT</sequence>
<dbReference type="InterPro" id="IPR005162">
    <property type="entry name" value="Retrotrans_gag_dom"/>
</dbReference>
<evidence type="ECO:0000313" key="2">
    <source>
        <dbReference type="EMBL" id="KAK9221642.1"/>
    </source>
</evidence>
<protein>
    <recommendedName>
        <fullName evidence="1">Retrotransposon gag domain-containing protein</fullName>
    </recommendedName>
</protein>